<reference evidence="1 2" key="1">
    <citation type="submission" date="2024-09" db="EMBL/GenBank/DDBJ databases">
        <authorList>
            <person name="Sun Q."/>
            <person name="Mori K."/>
        </authorList>
    </citation>
    <scope>NUCLEOTIDE SEQUENCE [LARGE SCALE GENOMIC DNA]</scope>
    <source>
        <strain evidence="1 2">JCM 1334</strain>
    </source>
</reference>
<dbReference type="RefSeq" id="WP_234751105.1">
    <property type="nucleotide sequence ID" value="NZ_BAAAWN010000001.1"/>
</dbReference>
<dbReference type="SUPFAM" id="SSF160113">
    <property type="entry name" value="YegP-like"/>
    <property type="match status" value="1"/>
</dbReference>
<dbReference type="InterPro" id="IPR036913">
    <property type="entry name" value="YegP-like_sf"/>
</dbReference>
<gene>
    <name evidence="1" type="ORF">ACFFP1_13825</name>
</gene>
<keyword evidence="2" id="KW-1185">Reference proteome</keyword>
<organism evidence="1 2">
    <name type="scientific">Arthrobacter ramosus</name>
    <dbReference type="NCBI Taxonomy" id="1672"/>
    <lineage>
        <taxon>Bacteria</taxon>
        <taxon>Bacillati</taxon>
        <taxon>Actinomycetota</taxon>
        <taxon>Actinomycetes</taxon>
        <taxon>Micrococcales</taxon>
        <taxon>Micrococcaceae</taxon>
        <taxon>Arthrobacter</taxon>
    </lineage>
</organism>
<evidence type="ECO:0000313" key="2">
    <source>
        <dbReference type="Proteomes" id="UP001589702"/>
    </source>
</evidence>
<evidence type="ECO:0000313" key="1">
    <source>
        <dbReference type="EMBL" id="MFB9820574.1"/>
    </source>
</evidence>
<evidence type="ECO:0008006" key="3">
    <source>
        <dbReference type="Google" id="ProtNLM"/>
    </source>
</evidence>
<sequence>MNERGFAAFDRGGGNEGVELAPHALAEPGLANGGSCRVRLVDEFGRELAVSGPFHDKDAVARGIYKLREIAASGLIEVHTSTF</sequence>
<protein>
    <recommendedName>
        <fullName evidence="3">DUF1508 domain-containing protein</fullName>
    </recommendedName>
</protein>
<dbReference type="Proteomes" id="UP001589702">
    <property type="component" value="Unassembled WGS sequence"/>
</dbReference>
<proteinExistence type="predicted"/>
<dbReference type="EMBL" id="JBHMBC010000022">
    <property type="protein sequence ID" value="MFB9820574.1"/>
    <property type="molecule type" value="Genomic_DNA"/>
</dbReference>
<accession>A0ABV5Y0P7</accession>
<name>A0ABV5Y0P7_ARTRM</name>
<comment type="caution">
    <text evidence="1">The sequence shown here is derived from an EMBL/GenBank/DDBJ whole genome shotgun (WGS) entry which is preliminary data.</text>
</comment>